<protein>
    <submittedName>
        <fullName evidence="1">Uncharacterized protein</fullName>
    </submittedName>
</protein>
<sequence>MRPLHPFLVGLKTFPTGERPVSGKLPHAEQIKNARSKLLNLVNAQMLVVKAHLYYRTLPVR</sequence>
<dbReference type="Proteomes" id="UP001597512">
    <property type="component" value="Unassembled WGS sequence"/>
</dbReference>
<reference evidence="2" key="1">
    <citation type="journal article" date="2019" name="Int. J. Syst. Evol. Microbiol.">
        <title>The Global Catalogue of Microorganisms (GCM) 10K type strain sequencing project: providing services to taxonomists for standard genome sequencing and annotation.</title>
        <authorList>
            <consortium name="The Broad Institute Genomics Platform"/>
            <consortium name="The Broad Institute Genome Sequencing Center for Infectious Disease"/>
            <person name="Wu L."/>
            <person name="Ma J."/>
        </authorList>
    </citation>
    <scope>NUCLEOTIDE SEQUENCE [LARGE SCALE GENOMIC DNA]</scope>
    <source>
        <strain evidence="2">KCTC 52490</strain>
    </source>
</reference>
<organism evidence="1 2">
    <name type="scientific">Spirosoma flavum</name>
    <dbReference type="NCBI Taxonomy" id="2048557"/>
    <lineage>
        <taxon>Bacteria</taxon>
        <taxon>Pseudomonadati</taxon>
        <taxon>Bacteroidota</taxon>
        <taxon>Cytophagia</taxon>
        <taxon>Cytophagales</taxon>
        <taxon>Cytophagaceae</taxon>
        <taxon>Spirosoma</taxon>
    </lineage>
</organism>
<gene>
    <name evidence="1" type="ORF">ACFS25_21450</name>
</gene>
<dbReference type="RefSeq" id="WP_381505087.1">
    <property type="nucleotide sequence ID" value="NZ_JBHUOM010000023.1"/>
</dbReference>
<proteinExistence type="predicted"/>
<accession>A0ABW6AM78</accession>
<keyword evidence="2" id="KW-1185">Reference proteome</keyword>
<comment type="caution">
    <text evidence="1">The sequence shown here is derived from an EMBL/GenBank/DDBJ whole genome shotgun (WGS) entry which is preliminary data.</text>
</comment>
<evidence type="ECO:0000313" key="1">
    <source>
        <dbReference type="EMBL" id="MFD2936362.1"/>
    </source>
</evidence>
<dbReference type="EMBL" id="JBHUOM010000023">
    <property type="protein sequence ID" value="MFD2936362.1"/>
    <property type="molecule type" value="Genomic_DNA"/>
</dbReference>
<name>A0ABW6AM78_9BACT</name>
<evidence type="ECO:0000313" key="2">
    <source>
        <dbReference type="Proteomes" id="UP001597512"/>
    </source>
</evidence>